<proteinExistence type="predicted"/>
<keyword evidence="3" id="KW-1185">Reference proteome</keyword>
<keyword evidence="1" id="KW-0472">Membrane</keyword>
<dbReference type="GeneID" id="14650732"/>
<feature type="transmembrane region" description="Helical" evidence="1">
    <location>
        <begin position="6"/>
        <end position="27"/>
    </location>
</feature>
<keyword evidence="1" id="KW-1133">Transmembrane helix</keyword>
<dbReference type="HOGENOM" id="CLU_159082_0_1_2"/>
<dbReference type="STRING" id="268739.Nmlp_1490"/>
<dbReference type="RefSeq" id="WP_015408535.1">
    <property type="nucleotide sequence ID" value="NC_020388.1"/>
</dbReference>
<dbReference type="OrthoDB" id="221164at2157"/>
<evidence type="ECO:0000313" key="2">
    <source>
        <dbReference type="EMBL" id="CCQ35692.1"/>
    </source>
</evidence>
<dbReference type="AlphaFoldDB" id="M1XNW7"/>
<evidence type="ECO:0000313" key="3">
    <source>
        <dbReference type="Proteomes" id="UP000011867"/>
    </source>
</evidence>
<name>M1XNW7_NATM8</name>
<dbReference type="KEGG" id="nmo:Nmlp_1490"/>
<dbReference type="eggNOG" id="arCOG03916">
    <property type="taxonomic scope" value="Archaea"/>
</dbReference>
<dbReference type="Proteomes" id="UP000011867">
    <property type="component" value="Chromosome"/>
</dbReference>
<dbReference type="Pfam" id="PF24365">
    <property type="entry name" value="DUF7521"/>
    <property type="match status" value="1"/>
</dbReference>
<accession>M1XNW7</accession>
<reference evidence="2 3" key="1">
    <citation type="journal article" date="2013" name="Genome Announc.">
        <title>Genome of the haloarchaeon Natronomonas moolapensis, a neutrophilic member of a previously haloalkaliphilic genus.</title>
        <authorList>
            <person name="Dyall-Smith M.L."/>
            <person name="Pfeiffer F."/>
            <person name="Oberwinkler T."/>
            <person name="Klee K."/>
            <person name="Rampp M."/>
            <person name="Palm P."/>
            <person name="Gross K."/>
            <person name="Schuster S.C."/>
            <person name="Oesterhelt D."/>
        </authorList>
    </citation>
    <scope>NUCLEOTIDE SEQUENCE [LARGE SCALE GENOMIC DNA]</scope>
    <source>
        <strain evidence="3">DSM 18674 / JCM 14361 / 8.8.11</strain>
    </source>
</reference>
<dbReference type="EMBL" id="HF582854">
    <property type="protein sequence ID" value="CCQ35692.1"/>
    <property type="molecule type" value="Genomic_DNA"/>
</dbReference>
<keyword evidence="1" id="KW-0812">Transmembrane</keyword>
<protein>
    <submittedName>
        <fullName evidence="2">Uncharacterized protein</fullName>
    </submittedName>
</protein>
<gene>
    <name evidence="2" type="ordered locus">Nmlp_1490</name>
</gene>
<organism evidence="2 3">
    <name type="scientific">Natronomonas moolapensis (strain DSM 18674 / CECT 7526 / JCM 14361 / 8.8.11)</name>
    <dbReference type="NCBI Taxonomy" id="268739"/>
    <lineage>
        <taxon>Archaea</taxon>
        <taxon>Methanobacteriati</taxon>
        <taxon>Methanobacteriota</taxon>
        <taxon>Stenosarchaea group</taxon>
        <taxon>Halobacteria</taxon>
        <taxon>Halobacteriales</taxon>
        <taxon>Natronomonadaceae</taxon>
        <taxon>Natronomonas</taxon>
    </lineage>
</organism>
<dbReference type="InterPro" id="IPR055943">
    <property type="entry name" value="DUF7521"/>
</dbReference>
<evidence type="ECO:0000256" key="1">
    <source>
        <dbReference type="SAM" id="Phobius"/>
    </source>
</evidence>
<feature type="transmembrane region" description="Helical" evidence="1">
    <location>
        <begin position="39"/>
        <end position="56"/>
    </location>
</feature>
<sequence length="92" mass="9814">MSASLATLTAVVSALTAIVGSFVAYLAYRGYRRNDSRRMRALSFGIVCIAVVPYVVDRVVDPVTGASDAVLIVFVTLSHAIGLAAIYTTFDR</sequence>
<feature type="transmembrane region" description="Helical" evidence="1">
    <location>
        <begin position="68"/>
        <end position="90"/>
    </location>
</feature>